<evidence type="ECO:0000259" key="8">
    <source>
        <dbReference type="Pfam" id="PF20684"/>
    </source>
</evidence>
<comment type="similarity">
    <text evidence="5">Belongs to the SAT4 family.</text>
</comment>
<feature type="transmembrane region" description="Helical" evidence="7">
    <location>
        <begin position="248"/>
        <end position="268"/>
    </location>
</feature>
<feature type="compositionally biased region" description="Basic and acidic residues" evidence="6">
    <location>
        <begin position="367"/>
        <end position="383"/>
    </location>
</feature>
<feature type="compositionally biased region" description="Polar residues" evidence="6">
    <location>
        <begin position="319"/>
        <end position="328"/>
    </location>
</feature>
<feature type="domain" description="Rhodopsin" evidence="8">
    <location>
        <begin position="33"/>
        <end position="273"/>
    </location>
</feature>
<dbReference type="EMBL" id="ML976670">
    <property type="protein sequence ID" value="KAF1975454.1"/>
    <property type="molecule type" value="Genomic_DNA"/>
</dbReference>
<keyword evidence="4 7" id="KW-0472">Membrane</keyword>
<accession>A0A6A5VE64</accession>
<feature type="transmembrane region" description="Helical" evidence="7">
    <location>
        <begin position="16"/>
        <end position="37"/>
    </location>
</feature>
<feature type="region of interest" description="Disordered" evidence="6">
    <location>
        <begin position="317"/>
        <end position="337"/>
    </location>
</feature>
<dbReference type="AlphaFoldDB" id="A0A6A5VE64"/>
<feature type="region of interest" description="Disordered" evidence="6">
    <location>
        <begin position="403"/>
        <end position="439"/>
    </location>
</feature>
<comment type="subcellular location">
    <subcellularLocation>
        <location evidence="1">Membrane</location>
        <topology evidence="1">Multi-pass membrane protein</topology>
    </subcellularLocation>
</comment>
<evidence type="ECO:0000256" key="7">
    <source>
        <dbReference type="SAM" id="Phobius"/>
    </source>
</evidence>
<evidence type="ECO:0000256" key="3">
    <source>
        <dbReference type="ARBA" id="ARBA00022989"/>
    </source>
</evidence>
<evidence type="ECO:0000256" key="5">
    <source>
        <dbReference type="ARBA" id="ARBA00038359"/>
    </source>
</evidence>
<feature type="transmembrane region" description="Helical" evidence="7">
    <location>
        <begin position="49"/>
        <end position="70"/>
    </location>
</feature>
<protein>
    <recommendedName>
        <fullName evidence="8">Rhodopsin domain-containing protein</fullName>
    </recommendedName>
</protein>
<reference evidence="9" key="1">
    <citation type="journal article" date="2020" name="Stud. Mycol.">
        <title>101 Dothideomycetes genomes: a test case for predicting lifestyles and emergence of pathogens.</title>
        <authorList>
            <person name="Haridas S."/>
            <person name="Albert R."/>
            <person name="Binder M."/>
            <person name="Bloem J."/>
            <person name="Labutti K."/>
            <person name="Salamov A."/>
            <person name="Andreopoulos B."/>
            <person name="Baker S."/>
            <person name="Barry K."/>
            <person name="Bills G."/>
            <person name="Bluhm B."/>
            <person name="Cannon C."/>
            <person name="Castanera R."/>
            <person name="Culley D."/>
            <person name="Daum C."/>
            <person name="Ezra D."/>
            <person name="Gonzalez J."/>
            <person name="Henrissat B."/>
            <person name="Kuo A."/>
            <person name="Liang C."/>
            <person name="Lipzen A."/>
            <person name="Lutzoni F."/>
            <person name="Magnuson J."/>
            <person name="Mondo S."/>
            <person name="Nolan M."/>
            <person name="Ohm R."/>
            <person name="Pangilinan J."/>
            <person name="Park H.-J."/>
            <person name="Ramirez L."/>
            <person name="Alfaro M."/>
            <person name="Sun H."/>
            <person name="Tritt A."/>
            <person name="Yoshinaga Y."/>
            <person name="Zwiers L.-H."/>
            <person name="Turgeon B."/>
            <person name="Goodwin S."/>
            <person name="Spatafora J."/>
            <person name="Crous P."/>
            <person name="Grigoriev I."/>
        </authorList>
    </citation>
    <scope>NUCLEOTIDE SEQUENCE</scope>
    <source>
        <strain evidence="9">CBS 107.79</strain>
    </source>
</reference>
<sequence>MPRDDSRPIDNDGPRILGVVLAITIFALITMVARLFVRVKLIRNVGWDDYCMSFAMLLCITGACIVIPQVRLGAGRHVGNIPPKDFQIAFKLNFVTQPIYLIAICVVKLSVGFFLLRIAILPLYRRAIQGIMAFMGFYTLGCFFTVMFQCTNLAVQWDPSVKGTCWSASTIRGLSYTNVACNIITDLLFAVVIPIPMLWQLQMNRRQKTSIIGVLGLGIFATAAAIVKLSFLPYYGREGDWLWDSRNITIWTVLECCVGIIAGNLPCLKPLFRTVLGSTYGRGSRAKTAGTGTSTTPASRYLSRAYAAGTHAHTVKSRGFNSLNSSNTKADHRQDPDEYDEYMMMPINGGAKGVSRSASAGSARGAGSEDARSEKGSEGSVELLEKRPGMKLGGILRTTEVQTSVEEVVAPPPPMSLGRGRGGGVQEGLRPVRGVRDLV</sequence>
<name>A0A6A5VE64_9PLEO</name>
<dbReference type="OrthoDB" id="5022096at2759"/>
<dbReference type="Proteomes" id="UP000800036">
    <property type="component" value="Unassembled WGS sequence"/>
</dbReference>
<keyword evidence="10" id="KW-1185">Reference proteome</keyword>
<dbReference type="InterPro" id="IPR049326">
    <property type="entry name" value="Rhodopsin_dom_fungi"/>
</dbReference>
<evidence type="ECO:0000256" key="2">
    <source>
        <dbReference type="ARBA" id="ARBA00022692"/>
    </source>
</evidence>
<keyword evidence="3 7" id="KW-1133">Transmembrane helix</keyword>
<feature type="transmembrane region" description="Helical" evidence="7">
    <location>
        <begin position="99"/>
        <end position="120"/>
    </location>
</feature>
<dbReference type="GO" id="GO:0016020">
    <property type="term" value="C:membrane"/>
    <property type="evidence" value="ECO:0007669"/>
    <property type="project" value="UniProtKB-SubCell"/>
</dbReference>
<evidence type="ECO:0000313" key="10">
    <source>
        <dbReference type="Proteomes" id="UP000800036"/>
    </source>
</evidence>
<dbReference type="InterPro" id="IPR052337">
    <property type="entry name" value="SAT4-like"/>
</dbReference>
<feature type="transmembrane region" description="Helical" evidence="7">
    <location>
        <begin position="211"/>
        <end position="236"/>
    </location>
</feature>
<proteinExistence type="inferred from homology"/>
<feature type="transmembrane region" description="Helical" evidence="7">
    <location>
        <begin position="175"/>
        <end position="199"/>
    </location>
</feature>
<keyword evidence="2 7" id="KW-0812">Transmembrane</keyword>
<organism evidence="9 10">
    <name type="scientific">Bimuria novae-zelandiae CBS 107.79</name>
    <dbReference type="NCBI Taxonomy" id="1447943"/>
    <lineage>
        <taxon>Eukaryota</taxon>
        <taxon>Fungi</taxon>
        <taxon>Dikarya</taxon>
        <taxon>Ascomycota</taxon>
        <taxon>Pezizomycotina</taxon>
        <taxon>Dothideomycetes</taxon>
        <taxon>Pleosporomycetidae</taxon>
        <taxon>Pleosporales</taxon>
        <taxon>Massarineae</taxon>
        <taxon>Didymosphaeriaceae</taxon>
        <taxon>Bimuria</taxon>
    </lineage>
</organism>
<evidence type="ECO:0000256" key="1">
    <source>
        <dbReference type="ARBA" id="ARBA00004141"/>
    </source>
</evidence>
<feature type="region of interest" description="Disordered" evidence="6">
    <location>
        <begin position="350"/>
        <end position="383"/>
    </location>
</feature>
<dbReference type="Pfam" id="PF20684">
    <property type="entry name" value="Fung_rhodopsin"/>
    <property type="match status" value="1"/>
</dbReference>
<evidence type="ECO:0000313" key="9">
    <source>
        <dbReference type="EMBL" id="KAF1975454.1"/>
    </source>
</evidence>
<evidence type="ECO:0000256" key="4">
    <source>
        <dbReference type="ARBA" id="ARBA00023136"/>
    </source>
</evidence>
<dbReference type="PANTHER" id="PTHR33048:SF167">
    <property type="entry name" value="INTEGRAL MEMBRANE PROTEIN"/>
    <property type="match status" value="1"/>
</dbReference>
<feature type="compositionally biased region" description="Low complexity" evidence="6">
    <location>
        <begin position="353"/>
        <end position="366"/>
    </location>
</feature>
<gene>
    <name evidence="9" type="ORF">BU23DRAFT_458233</name>
</gene>
<evidence type="ECO:0000256" key="6">
    <source>
        <dbReference type="SAM" id="MobiDB-lite"/>
    </source>
</evidence>
<feature type="transmembrane region" description="Helical" evidence="7">
    <location>
        <begin position="132"/>
        <end position="155"/>
    </location>
</feature>
<dbReference type="PANTHER" id="PTHR33048">
    <property type="entry name" value="PTH11-LIKE INTEGRAL MEMBRANE PROTEIN (AFU_ORTHOLOGUE AFUA_5G11245)"/>
    <property type="match status" value="1"/>
</dbReference>